<gene>
    <name evidence="1" type="ORF">PGLA1383_LOCUS14790</name>
</gene>
<name>A0A813E5G4_POLGL</name>
<evidence type="ECO:0000313" key="2">
    <source>
        <dbReference type="Proteomes" id="UP000654075"/>
    </source>
</evidence>
<sequence length="144" mass="15174">MRGLGLQPSADGVSAVWSRPEGFGKVILLLGNASNAAAACTTMPCAGISVSHVVSVGSWRNAKSLRALLETEKSNLVVVPPEFRSFQMSDWLRPDDKVDIARDLAEPLEALDAAIDASSSGSMPSEGSCSRAVLLHCDLGHNRV</sequence>
<comment type="caution">
    <text evidence="1">The sequence shown here is derived from an EMBL/GenBank/DDBJ whole genome shotgun (WGS) entry which is preliminary data.</text>
</comment>
<keyword evidence="2" id="KW-1185">Reference proteome</keyword>
<protein>
    <submittedName>
        <fullName evidence="1">Uncharacterized protein</fullName>
    </submittedName>
</protein>
<proteinExistence type="predicted"/>
<dbReference type="Proteomes" id="UP000654075">
    <property type="component" value="Unassembled WGS sequence"/>
</dbReference>
<accession>A0A813E5G4</accession>
<evidence type="ECO:0000313" key="1">
    <source>
        <dbReference type="EMBL" id="CAE8596325.1"/>
    </source>
</evidence>
<dbReference type="AlphaFoldDB" id="A0A813E5G4"/>
<dbReference type="EMBL" id="CAJNNV010008514">
    <property type="protein sequence ID" value="CAE8596325.1"/>
    <property type="molecule type" value="Genomic_DNA"/>
</dbReference>
<reference evidence="1" key="1">
    <citation type="submission" date="2021-02" db="EMBL/GenBank/DDBJ databases">
        <authorList>
            <person name="Dougan E. K."/>
            <person name="Rhodes N."/>
            <person name="Thang M."/>
            <person name="Chan C."/>
        </authorList>
    </citation>
    <scope>NUCLEOTIDE SEQUENCE</scope>
</reference>
<organism evidence="1 2">
    <name type="scientific">Polarella glacialis</name>
    <name type="common">Dinoflagellate</name>
    <dbReference type="NCBI Taxonomy" id="89957"/>
    <lineage>
        <taxon>Eukaryota</taxon>
        <taxon>Sar</taxon>
        <taxon>Alveolata</taxon>
        <taxon>Dinophyceae</taxon>
        <taxon>Suessiales</taxon>
        <taxon>Suessiaceae</taxon>
        <taxon>Polarella</taxon>
    </lineage>
</organism>